<dbReference type="SMART" id="SM01321">
    <property type="entry name" value="Y1_Tnp"/>
    <property type="match status" value="1"/>
</dbReference>
<name>A0A0C1V6E4_9CYAN</name>
<dbReference type="GO" id="GO:0004803">
    <property type="term" value="F:transposase activity"/>
    <property type="evidence" value="ECO:0007669"/>
    <property type="project" value="InterPro"/>
</dbReference>
<dbReference type="AlphaFoldDB" id="A0A0C1V6E4"/>
<dbReference type="PANTHER" id="PTHR36966">
    <property type="entry name" value="REP-ASSOCIATED TYROSINE TRANSPOSASE"/>
    <property type="match status" value="1"/>
</dbReference>
<dbReference type="InterPro" id="IPR036515">
    <property type="entry name" value="Transposase_17_sf"/>
</dbReference>
<dbReference type="GO" id="GO:0006313">
    <property type="term" value="P:DNA transposition"/>
    <property type="evidence" value="ECO:0007669"/>
    <property type="project" value="InterPro"/>
</dbReference>
<evidence type="ECO:0000256" key="1">
    <source>
        <dbReference type="SAM" id="MobiDB-lite"/>
    </source>
</evidence>
<reference evidence="3" key="1">
    <citation type="submission" date="2014-11" db="EMBL/GenBank/DDBJ databases">
        <authorList>
            <person name="Malar M.C."/>
            <person name="Sen D."/>
            <person name="Tripathy S."/>
        </authorList>
    </citation>
    <scope>NUCLEOTIDE SEQUENCE</scope>
    <source>
        <strain evidence="3">BDU141951</strain>
    </source>
</reference>
<evidence type="ECO:0000259" key="2">
    <source>
        <dbReference type="SMART" id="SM01321"/>
    </source>
</evidence>
<gene>
    <name evidence="3" type="ORF">QQ91_011795</name>
</gene>
<dbReference type="EMBL" id="JTHE02000003">
    <property type="protein sequence ID" value="NEV67799.1"/>
    <property type="molecule type" value="Genomic_DNA"/>
</dbReference>
<accession>A0A0C1V6E4</accession>
<reference evidence="3" key="3">
    <citation type="submission" date="2020-02" db="EMBL/GenBank/DDBJ databases">
        <authorList>
            <person name="Sarangi A.N."/>
            <person name="Ghosh S."/>
            <person name="Mukherjee M."/>
            <person name="Tripathy S."/>
        </authorList>
    </citation>
    <scope>NUCLEOTIDE SEQUENCE</scope>
    <source>
        <strain evidence="3">BDU141951</strain>
    </source>
</reference>
<sequence>MPYDPKIHRRRSTRLRHYDYATPGFYFVTICAHQRQHLFGKIQDDYMILNDAGRVAQAHWQRLAQHFAHIQLDAFVVMPNHVHGIIQIVEWPDVPGVNESGRSSPTSGRGEAFSPNQFRSDAARSSENASPLRSVDGSADRPHGTPSGSVGAIVGNYKSVSALQINRLRHTPGTPVWQRNYHDRIIRHQTELDNIRVYIQTNPQNWQKDSLR</sequence>
<dbReference type="InterPro" id="IPR052715">
    <property type="entry name" value="RAYT_transposase"/>
</dbReference>
<evidence type="ECO:0000313" key="3">
    <source>
        <dbReference type="EMBL" id="NEV67799.1"/>
    </source>
</evidence>
<feature type="region of interest" description="Disordered" evidence="1">
    <location>
        <begin position="96"/>
        <end position="152"/>
    </location>
</feature>
<comment type="caution">
    <text evidence="3">The sequence shown here is derived from an EMBL/GenBank/DDBJ whole genome shotgun (WGS) entry which is preliminary data.</text>
</comment>
<feature type="domain" description="Transposase IS200-like" evidence="2">
    <location>
        <begin position="21"/>
        <end position="202"/>
    </location>
</feature>
<dbReference type="GO" id="GO:0043565">
    <property type="term" value="F:sequence-specific DNA binding"/>
    <property type="evidence" value="ECO:0007669"/>
    <property type="project" value="TreeGrafter"/>
</dbReference>
<proteinExistence type="predicted"/>
<dbReference type="PANTHER" id="PTHR36966:SF1">
    <property type="entry name" value="REP-ASSOCIATED TYROSINE TRANSPOSASE"/>
    <property type="match status" value="1"/>
</dbReference>
<feature type="compositionally biased region" description="Polar residues" evidence="1">
    <location>
        <begin position="114"/>
        <end position="131"/>
    </location>
</feature>
<reference evidence="3" key="2">
    <citation type="journal article" date="2015" name="Genome Announc.">
        <title>Draft Genome Sequence of Filamentous Marine Cyanobacterium Lyngbya confervoides Strain BDU141951.</title>
        <authorList>
            <person name="Chandrababunaidu M.M."/>
            <person name="Sen D."/>
            <person name="Tripathy S."/>
        </authorList>
    </citation>
    <scope>NUCLEOTIDE SEQUENCE</scope>
    <source>
        <strain evidence="3">BDU141951</strain>
    </source>
</reference>
<organism evidence="3">
    <name type="scientific">Lyngbya confervoides BDU141951</name>
    <dbReference type="NCBI Taxonomy" id="1574623"/>
    <lineage>
        <taxon>Bacteria</taxon>
        <taxon>Bacillati</taxon>
        <taxon>Cyanobacteriota</taxon>
        <taxon>Cyanophyceae</taxon>
        <taxon>Oscillatoriophycideae</taxon>
        <taxon>Oscillatoriales</taxon>
        <taxon>Microcoleaceae</taxon>
        <taxon>Lyngbya</taxon>
    </lineage>
</organism>
<dbReference type="InterPro" id="IPR002686">
    <property type="entry name" value="Transposase_17"/>
</dbReference>
<protein>
    <submittedName>
        <fullName evidence="3">Transposase</fullName>
    </submittedName>
</protein>
<dbReference type="SUPFAM" id="SSF143422">
    <property type="entry name" value="Transposase IS200-like"/>
    <property type="match status" value="1"/>
</dbReference>
<dbReference type="Gene3D" id="3.30.70.1290">
    <property type="entry name" value="Transposase IS200-like"/>
    <property type="match status" value="1"/>
</dbReference>